<dbReference type="EMBL" id="JAGINX010000001">
    <property type="protein sequence ID" value="MBP2319008.1"/>
    <property type="molecule type" value="Genomic_DNA"/>
</dbReference>
<keyword evidence="4" id="KW-1185">Reference proteome</keyword>
<dbReference type="Proteomes" id="UP001519331">
    <property type="component" value="Unassembled WGS sequence"/>
</dbReference>
<feature type="region of interest" description="Disordered" evidence="1">
    <location>
        <begin position="1"/>
        <end position="51"/>
    </location>
</feature>
<keyword evidence="2" id="KW-0472">Membrane</keyword>
<feature type="transmembrane region" description="Helical" evidence="2">
    <location>
        <begin position="57"/>
        <end position="78"/>
    </location>
</feature>
<dbReference type="RefSeq" id="WP_210049545.1">
    <property type="nucleotide sequence ID" value="NZ_JAGINX010000001.1"/>
</dbReference>
<evidence type="ECO:0000313" key="3">
    <source>
        <dbReference type="EMBL" id="MBP2319008.1"/>
    </source>
</evidence>
<name>A0ABS4T3H1_9MICC</name>
<sequence>MSHHGYPFGDEQPPGQPGPAGPPAGPPAPPHHTQPPHPHQHPYAQPPAPTRKKGSGLIWAAWGSALAITLLIGGVIAWQVDEQLYTTEASAENYWEALRSGNGAEALGYLDSVPEDTGGDAVLLDGEPLSHSASLMEGMSFTEGTESASVSFTADGEEYETTLPMVDAGTHWLVFDDWSIAPEAVTDLEVEVPGSDAAGVGQIEVNGEPVNLEDESVTLSTFLPGVVEFGIDSQWLGGTSTEVITPEEGADADGEPTAQQLTLELEASEEAEEVLHNEVESFLQGCAEQQVLMPSGCPMGIETPNQVDSETISWEMPEASDTSLSFAADGWEVSGLDMTATVTFDSLDHHDGEELEESHDVPFRLDVQVGADGEELIIGVTGE</sequence>
<accession>A0ABS4T3H1</accession>
<evidence type="ECO:0000256" key="2">
    <source>
        <dbReference type="SAM" id="Phobius"/>
    </source>
</evidence>
<gene>
    <name evidence="3" type="ORF">JOF45_002027</name>
</gene>
<proteinExistence type="predicted"/>
<organism evidence="3 4">
    <name type="scientific">Nesterenkonia lacusekhoensis</name>
    <dbReference type="NCBI Taxonomy" id="150832"/>
    <lineage>
        <taxon>Bacteria</taxon>
        <taxon>Bacillati</taxon>
        <taxon>Actinomycetota</taxon>
        <taxon>Actinomycetes</taxon>
        <taxon>Micrococcales</taxon>
        <taxon>Micrococcaceae</taxon>
        <taxon>Nesterenkonia</taxon>
    </lineage>
</organism>
<protein>
    <recommendedName>
        <fullName evidence="5">DUF4179 domain-containing protein</fullName>
    </recommendedName>
</protein>
<comment type="caution">
    <text evidence="3">The sequence shown here is derived from an EMBL/GenBank/DDBJ whole genome shotgun (WGS) entry which is preliminary data.</text>
</comment>
<evidence type="ECO:0008006" key="5">
    <source>
        <dbReference type="Google" id="ProtNLM"/>
    </source>
</evidence>
<reference evidence="3 4" key="1">
    <citation type="submission" date="2021-03" db="EMBL/GenBank/DDBJ databases">
        <title>Sequencing the genomes of 1000 actinobacteria strains.</title>
        <authorList>
            <person name="Klenk H.-P."/>
        </authorList>
    </citation>
    <scope>NUCLEOTIDE SEQUENCE [LARGE SCALE GENOMIC DNA]</scope>
    <source>
        <strain evidence="3 4">DSM 12544</strain>
    </source>
</reference>
<keyword evidence="2" id="KW-0812">Transmembrane</keyword>
<feature type="compositionally biased region" description="Pro residues" evidence="1">
    <location>
        <begin position="14"/>
        <end position="37"/>
    </location>
</feature>
<keyword evidence="2" id="KW-1133">Transmembrane helix</keyword>
<evidence type="ECO:0000256" key="1">
    <source>
        <dbReference type="SAM" id="MobiDB-lite"/>
    </source>
</evidence>
<evidence type="ECO:0000313" key="4">
    <source>
        <dbReference type="Proteomes" id="UP001519331"/>
    </source>
</evidence>